<name>A4CH96_ROBBH</name>
<proteinExistence type="predicted"/>
<keyword evidence="1" id="KW-1133">Transmembrane helix</keyword>
<protein>
    <submittedName>
        <fullName evidence="2">Uncharacterized protein</fullName>
    </submittedName>
</protein>
<dbReference type="AlphaFoldDB" id="A4CH96"/>
<feature type="transmembrane region" description="Helical" evidence="1">
    <location>
        <begin position="16"/>
        <end position="37"/>
    </location>
</feature>
<keyword evidence="1" id="KW-0812">Transmembrane</keyword>
<sequence length="230" mass="26384">MLASALVTFLALEFQIAYNVDLTLLSIAIVFPLVFSIRGSFRRREKALQHFSQFRSALKTLSYYIGSNEALPQEQKNHMAGLLSSISDKTIEHLGRNDPSTKAVDESINHIHEYLLELGALAPVKLKDRVFRFLNDLHEGFENLHAINIHRTPVSLKAYCLIFIYLFPLVYAPNILMNIGTTHPDIVVFFIVLLTQFILVTLYNIQDQLEYPFDEDGLDDIKLQNFKIDR</sequence>
<dbReference type="HOGENOM" id="CLU_067457_0_0_10"/>
<dbReference type="EMBL" id="CP001712">
    <property type="protein sequence ID" value="EAR16304.1"/>
    <property type="molecule type" value="Genomic_DNA"/>
</dbReference>
<keyword evidence="1" id="KW-0472">Membrane</keyword>
<dbReference type="PANTHER" id="PTHR36970:SF1">
    <property type="entry name" value="BESTROPHIN HOMOLOG"/>
    <property type="match status" value="1"/>
</dbReference>
<evidence type="ECO:0000256" key="1">
    <source>
        <dbReference type="SAM" id="Phobius"/>
    </source>
</evidence>
<feature type="transmembrane region" description="Helical" evidence="1">
    <location>
        <begin position="186"/>
        <end position="205"/>
    </location>
</feature>
<accession>A4CH96</accession>
<reference evidence="2 3" key="1">
    <citation type="journal article" date="2009" name="J. Bacteriol.">
        <title>Complete genome sequence of Robiginitalea biformata HTCC2501.</title>
        <authorList>
            <person name="Oh H.M."/>
            <person name="Giovannoni S.J."/>
            <person name="Lee K."/>
            <person name="Ferriera S."/>
            <person name="Johnson J."/>
            <person name="Cho J.C."/>
        </authorList>
    </citation>
    <scope>NUCLEOTIDE SEQUENCE [LARGE SCALE GENOMIC DNA]</scope>
    <source>
        <strain evidence="3">ATCC BAA-864 / HTCC2501 / KCTC 12146</strain>
    </source>
</reference>
<keyword evidence="3" id="KW-1185">Reference proteome</keyword>
<dbReference type="PANTHER" id="PTHR36970">
    <property type="entry name" value="UNNAMED PRODUCT"/>
    <property type="match status" value="1"/>
</dbReference>
<dbReference type="KEGG" id="rbi:RB2501_05380"/>
<feature type="transmembrane region" description="Helical" evidence="1">
    <location>
        <begin position="158"/>
        <end position="180"/>
    </location>
</feature>
<dbReference type="eggNOG" id="ENOG502ZA1G">
    <property type="taxonomic scope" value="Bacteria"/>
</dbReference>
<gene>
    <name evidence="2" type="ordered locus">RB2501_05380</name>
</gene>
<dbReference type="Proteomes" id="UP000009049">
    <property type="component" value="Chromosome"/>
</dbReference>
<evidence type="ECO:0000313" key="3">
    <source>
        <dbReference type="Proteomes" id="UP000009049"/>
    </source>
</evidence>
<evidence type="ECO:0000313" key="2">
    <source>
        <dbReference type="EMBL" id="EAR16304.1"/>
    </source>
</evidence>
<organism evidence="2 3">
    <name type="scientific">Robiginitalea biformata (strain ATCC BAA-864 / DSM 15991 / KCTC 12146 / HTCC2501)</name>
    <dbReference type="NCBI Taxonomy" id="313596"/>
    <lineage>
        <taxon>Bacteria</taxon>
        <taxon>Pseudomonadati</taxon>
        <taxon>Bacteroidota</taxon>
        <taxon>Flavobacteriia</taxon>
        <taxon>Flavobacteriales</taxon>
        <taxon>Flavobacteriaceae</taxon>
        <taxon>Robiginitalea</taxon>
    </lineage>
</organism>